<accession>A0A1I0I335</accession>
<dbReference type="Proteomes" id="UP000181981">
    <property type="component" value="Unassembled WGS sequence"/>
</dbReference>
<dbReference type="AlphaFoldDB" id="A0A1I0I335"/>
<organism evidence="2 3">
    <name type="scientific">Draconibacterium orientale</name>
    <dbReference type="NCBI Taxonomy" id="1168034"/>
    <lineage>
        <taxon>Bacteria</taxon>
        <taxon>Pseudomonadati</taxon>
        <taxon>Bacteroidota</taxon>
        <taxon>Bacteroidia</taxon>
        <taxon>Marinilabiliales</taxon>
        <taxon>Prolixibacteraceae</taxon>
        <taxon>Draconibacterium</taxon>
    </lineage>
</organism>
<gene>
    <name evidence="2" type="ORF">SAMN05444285_12824</name>
</gene>
<dbReference type="InterPro" id="IPR031345">
    <property type="entry name" value="T9SS_Plug_N"/>
</dbReference>
<dbReference type="EMBL" id="FOHT01000028">
    <property type="protein sequence ID" value="SET90651.1"/>
    <property type="molecule type" value="Genomic_DNA"/>
</dbReference>
<dbReference type="OrthoDB" id="1522602at2"/>
<feature type="domain" description="Type 9 secretion system plug protein N-terminal" evidence="1">
    <location>
        <begin position="36"/>
        <end position="161"/>
    </location>
</feature>
<protein>
    <recommendedName>
        <fullName evidence="1">Type 9 secretion system plug protein N-terminal domain-containing protein</fullName>
    </recommendedName>
</protein>
<evidence type="ECO:0000259" key="1">
    <source>
        <dbReference type="Pfam" id="PF17116"/>
    </source>
</evidence>
<evidence type="ECO:0000313" key="3">
    <source>
        <dbReference type="Proteomes" id="UP000181981"/>
    </source>
</evidence>
<sequence length="428" mass="50441">MKTVFLTTILFLILSLGAIGQEENFYYENAINRENIKTVQAYRSGFELSNPVMGLNENITLVFKFDDLSEGVKDYYYTVVHCDADWNESFISQDEYIDGFIENPVDDYALSFNTTFSYVNYRIELPNDQMRFKLSGNYVLVVYEDQDKEKVVLTKRFYIYENAVRIEGTVRRATADAFEGSNHEVDFKIHHPNLSILNPREEVKVVIMQNNRWDNAIRNLKPLYIREGILDYDYNRENVFPAGNEFRYFDNRTNRMNGENVIATDFHRPYFHKTVKIDEVRANKPFFSYEEMNGMYVVESQDQEVRDYDTECDYTFVHFTLPLEAPLLGGSVNVFGALSNWNANKSNEMTYNFERGEYELTLLLKQGYYNYIYVYVPQGAKVADHTNIEGSFWETSNDYQILVYYRDLAGRYDRLVGYRQLNSVINRY</sequence>
<dbReference type="InterPro" id="IPR013783">
    <property type="entry name" value="Ig-like_fold"/>
</dbReference>
<dbReference type="Gene3D" id="2.60.40.10">
    <property type="entry name" value="Immunoglobulins"/>
    <property type="match status" value="1"/>
</dbReference>
<name>A0A1I0I335_9BACT</name>
<reference evidence="2 3" key="1">
    <citation type="submission" date="2016-10" db="EMBL/GenBank/DDBJ databases">
        <authorList>
            <person name="de Groot N.N."/>
        </authorList>
    </citation>
    <scope>NUCLEOTIDE SEQUENCE [LARGE SCALE GENOMIC DNA]</scope>
    <source>
        <strain evidence="2 3">DSM 25947</strain>
    </source>
</reference>
<evidence type="ECO:0000313" key="2">
    <source>
        <dbReference type="EMBL" id="SET90651.1"/>
    </source>
</evidence>
<proteinExistence type="predicted"/>
<dbReference type="Pfam" id="PF17116">
    <property type="entry name" value="T9SS_plug_1st"/>
    <property type="match status" value="1"/>
</dbReference>